<dbReference type="Proteomes" id="UP000010366">
    <property type="component" value="Chromosome"/>
</dbReference>
<protein>
    <recommendedName>
        <fullName evidence="1">DUF5615 domain-containing protein</fullName>
    </recommendedName>
</protein>
<proteinExistence type="predicted"/>
<evidence type="ECO:0000313" key="3">
    <source>
        <dbReference type="Proteomes" id="UP000010366"/>
    </source>
</evidence>
<dbReference type="KEGG" id="cmp:Cha6605_5267"/>
<dbReference type="OrthoDB" id="9806751at2"/>
<accession>K9UMV9</accession>
<sequence length="116" mass="12929">MRFLADENFPGGAVAALRSNGHDVAWIRTLSPGISDPEVLKLAQAEDRVLLTFDKDFGELAFVTELPATSGIVLFRIQSPSSIIMTEKIITVIELRDDWAGHFSTIDNNKIRMREL</sequence>
<feature type="domain" description="DUF5615" evidence="1">
    <location>
        <begin position="1"/>
        <end position="107"/>
    </location>
</feature>
<keyword evidence="3" id="KW-1185">Reference proteome</keyword>
<organism evidence="2 3">
    <name type="scientific">Chamaesiphon minutus (strain ATCC 27169 / PCC 6605)</name>
    <dbReference type="NCBI Taxonomy" id="1173020"/>
    <lineage>
        <taxon>Bacteria</taxon>
        <taxon>Bacillati</taxon>
        <taxon>Cyanobacteriota</taxon>
        <taxon>Cyanophyceae</taxon>
        <taxon>Gomontiellales</taxon>
        <taxon>Chamaesiphonaceae</taxon>
        <taxon>Chamaesiphon</taxon>
    </lineage>
</organism>
<dbReference type="RefSeq" id="WP_015162239.1">
    <property type="nucleotide sequence ID" value="NC_019697.1"/>
</dbReference>
<name>K9UMV9_CHAP6</name>
<dbReference type="EMBL" id="CP003600">
    <property type="protein sequence ID" value="AFY96155.1"/>
    <property type="molecule type" value="Genomic_DNA"/>
</dbReference>
<gene>
    <name evidence="2" type="ORF">Cha6605_5267</name>
</gene>
<dbReference type="InterPro" id="IPR041049">
    <property type="entry name" value="DUF5615"/>
</dbReference>
<dbReference type="STRING" id="1173020.Cha6605_5267"/>
<dbReference type="HOGENOM" id="CLU_150003_0_1_3"/>
<dbReference type="eggNOG" id="COG4634">
    <property type="taxonomic scope" value="Bacteria"/>
</dbReference>
<dbReference type="AlphaFoldDB" id="K9UMV9"/>
<dbReference type="PATRIC" id="fig|1173020.3.peg.6043"/>
<evidence type="ECO:0000259" key="1">
    <source>
        <dbReference type="Pfam" id="PF18480"/>
    </source>
</evidence>
<dbReference type="Pfam" id="PF18480">
    <property type="entry name" value="DUF5615"/>
    <property type="match status" value="1"/>
</dbReference>
<reference evidence="2 3" key="1">
    <citation type="submission" date="2012-05" db="EMBL/GenBank/DDBJ databases">
        <title>Finished chromosome of genome of Chamaesiphon sp. PCC 6605.</title>
        <authorList>
            <consortium name="US DOE Joint Genome Institute"/>
            <person name="Gugger M."/>
            <person name="Coursin T."/>
            <person name="Rippka R."/>
            <person name="Tandeau De Marsac N."/>
            <person name="Huntemann M."/>
            <person name="Wei C.-L."/>
            <person name="Han J."/>
            <person name="Detter J.C."/>
            <person name="Han C."/>
            <person name="Tapia R."/>
            <person name="Chen A."/>
            <person name="Kyrpides N."/>
            <person name="Mavromatis K."/>
            <person name="Markowitz V."/>
            <person name="Szeto E."/>
            <person name="Ivanova N."/>
            <person name="Pagani I."/>
            <person name="Pati A."/>
            <person name="Goodwin L."/>
            <person name="Nordberg H.P."/>
            <person name="Cantor M.N."/>
            <person name="Hua S.X."/>
            <person name="Woyke T."/>
            <person name="Kerfeld C.A."/>
        </authorList>
    </citation>
    <scope>NUCLEOTIDE SEQUENCE [LARGE SCALE GENOMIC DNA]</scope>
    <source>
        <strain evidence="3">ATCC 27169 / PCC 6605</strain>
    </source>
</reference>
<evidence type="ECO:0000313" key="2">
    <source>
        <dbReference type="EMBL" id="AFY96155.1"/>
    </source>
</evidence>